<sequence>MSKFLFQLLGQKGPLPVELEYNLATVEDAKRQARTALAEIARDGLPEEPLNMLAVEVFDHERRPIVELRLLLEEIPKQET</sequence>
<evidence type="ECO:0000313" key="2">
    <source>
        <dbReference type="EMBL" id="RAX41250.1"/>
    </source>
</evidence>
<reference evidence="2 3" key="1">
    <citation type="submission" date="2018-06" db="EMBL/GenBank/DDBJ databases">
        <title>Whole Genome Sequence of an efficient microsymbiont, Rhizobium tropici.</title>
        <authorList>
            <person name="Srinivasan R."/>
            <person name="Singh H.V."/>
            <person name="Srivastava R."/>
            <person name="Kumari B."/>
            <person name="Radhakrishna A."/>
        </authorList>
    </citation>
    <scope>NUCLEOTIDE SEQUENCE [LARGE SCALE GENOMIC DNA]</scope>
    <source>
        <strain evidence="2 3">IGFRI Rhizo-19</strain>
    </source>
</reference>
<feature type="domain" description="DUF6894" evidence="1">
    <location>
        <begin position="21"/>
        <end position="70"/>
    </location>
</feature>
<dbReference type="EMBL" id="QMKK01000030">
    <property type="protein sequence ID" value="RAX41250.1"/>
    <property type="molecule type" value="Genomic_DNA"/>
</dbReference>
<protein>
    <recommendedName>
        <fullName evidence="1">DUF6894 domain-containing protein</fullName>
    </recommendedName>
</protein>
<evidence type="ECO:0000313" key="3">
    <source>
        <dbReference type="Proteomes" id="UP000251205"/>
    </source>
</evidence>
<organism evidence="2 3">
    <name type="scientific">Rhizobium tropici</name>
    <dbReference type="NCBI Taxonomy" id="398"/>
    <lineage>
        <taxon>Bacteria</taxon>
        <taxon>Pseudomonadati</taxon>
        <taxon>Pseudomonadota</taxon>
        <taxon>Alphaproteobacteria</taxon>
        <taxon>Hyphomicrobiales</taxon>
        <taxon>Rhizobiaceae</taxon>
        <taxon>Rhizobium/Agrobacterium group</taxon>
        <taxon>Rhizobium</taxon>
    </lineage>
</organism>
<dbReference type="InterPro" id="IPR054189">
    <property type="entry name" value="DUF6894"/>
</dbReference>
<gene>
    <name evidence="2" type="ORF">DQ393_11825</name>
</gene>
<name>A0A329YKV7_RHITR</name>
<evidence type="ECO:0000259" key="1">
    <source>
        <dbReference type="Pfam" id="PF21834"/>
    </source>
</evidence>
<comment type="caution">
    <text evidence="2">The sequence shown here is derived from an EMBL/GenBank/DDBJ whole genome shotgun (WGS) entry which is preliminary data.</text>
</comment>
<dbReference type="RefSeq" id="WP_112341979.1">
    <property type="nucleotide sequence ID" value="NZ_QMKK01000030.1"/>
</dbReference>
<dbReference type="OrthoDB" id="8403803at2"/>
<dbReference type="Proteomes" id="UP000251205">
    <property type="component" value="Unassembled WGS sequence"/>
</dbReference>
<dbReference type="AlphaFoldDB" id="A0A329YKV7"/>
<accession>A0A329YKV7</accession>
<dbReference type="Pfam" id="PF21834">
    <property type="entry name" value="DUF6894"/>
    <property type="match status" value="1"/>
</dbReference>
<proteinExistence type="predicted"/>